<dbReference type="GO" id="GO:0003700">
    <property type="term" value="F:DNA-binding transcription factor activity"/>
    <property type="evidence" value="ECO:0007669"/>
    <property type="project" value="InterPro"/>
</dbReference>
<evidence type="ECO:0000259" key="1">
    <source>
        <dbReference type="PROSITE" id="PS50995"/>
    </source>
</evidence>
<sequence>MDDRQSEQLFELADRILAVGRHIDAAKEADAESGTPIEGAVMRYVDRHPGATVGAAAEATRMISSNVSRAVRGLEQKGLLLRASDPHDARRVRLYPTPKAAENLQRLRDTWTRLLDGTIADPDEIDILIAALRTIETRIVARAQGRDATGRA</sequence>
<dbReference type="RefSeq" id="WP_111505470.1">
    <property type="nucleotide sequence ID" value="NZ_QKYN01000114.1"/>
</dbReference>
<reference evidence="2 3" key="1">
    <citation type="submission" date="2018-06" db="EMBL/GenBank/DDBJ databases">
        <title>Streptacidiphilus pinicola sp. nov., isolated from pine grove soil.</title>
        <authorList>
            <person name="Roh S.G."/>
            <person name="Park S."/>
            <person name="Kim M.-K."/>
            <person name="Yun B.-R."/>
            <person name="Park J."/>
            <person name="Kim M.J."/>
            <person name="Kim Y.S."/>
            <person name="Kim S.B."/>
        </authorList>
    </citation>
    <scope>NUCLEOTIDE SEQUENCE [LARGE SCALE GENOMIC DNA]</scope>
    <source>
        <strain evidence="2 3">MMS16-CNU450</strain>
    </source>
</reference>
<comment type="caution">
    <text evidence="2">The sequence shown here is derived from an EMBL/GenBank/DDBJ whole genome shotgun (WGS) entry which is preliminary data.</text>
</comment>
<accession>A0A2X0JZR2</accession>
<protein>
    <submittedName>
        <fullName evidence="2">MarR family transcriptional regulator</fullName>
    </submittedName>
</protein>
<evidence type="ECO:0000313" key="2">
    <source>
        <dbReference type="EMBL" id="RAG82455.1"/>
    </source>
</evidence>
<dbReference type="Gene3D" id="1.10.10.10">
    <property type="entry name" value="Winged helix-like DNA-binding domain superfamily/Winged helix DNA-binding domain"/>
    <property type="match status" value="1"/>
</dbReference>
<dbReference type="InterPro" id="IPR036390">
    <property type="entry name" value="WH_DNA-bd_sf"/>
</dbReference>
<evidence type="ECO:0000313" key="3">
    <source>
        <dbReference type="Proteomes" id="UP000248889"/>
    </source>
</evidence>
<dbReference type="EMBL" id="QKYN01000114">
    <property type="protein sequence ID" value="RAG82455.1"/>
    <property type="molecule type" value="Genomic_DNA"/>
</dbReference>
<dbReference type="SMART" id="SM00347">
    <property type="entry name" value="HTH_MARR"/>
    <property type="match status" value="1"/>
</dbReference>
<dbReference type="OrthoDB" id="5506299at2"/>
<name>A0A2X0JZR2_9ACTN</name>
<dbReference type="Pfam" id="PF12802">
    <property type="entry name" value="MarR_2"/>
    <property type="match status" value="1"/>
</dbReference>
<dbReference type="PROSITE" id="PS50995">
    <property type="entry name" value="HTH_MARR_2"/>
    <property type="match status" value="1"/>
</dbReference>
<dbReference type="AlphaFoldDB" id="A0A2X0JZR2"/>
<keyword evidence="3" id="KW-1185">Reference proteome</keyword>
<organism evidence="2 3">
    <name type="scientific">Streptacidiphilus pinicola</name>
    <dbReference type="NCBI Taxonomy" id="2219663"/>
    <lineage>
        <taxon>Bacteria</taxon>
        <taxon>Bacillati</taxon>
        <taxon>Actinomycetota</taxon>
        <taxon>Actinomycetes</taxon>
        <taxon>Kitasatosporales</taxon>
        <taxon>Streptomycetaceae</taxon>
        <taxon>Streptacidiphilus</taxon>
    </lineage>
</organism>
<dbReference type="InterPro" id="IPR039422">
    <property type="entry name" value="MarR/SlyA-like"/>
</dbReference>
<feature type="domain" description="HTH marR-type" evidence="1">
    <location>
        <begin position="1"/>
        <end position="137"/>
    </location>
</feature>
<gene>
    <name evidence="2" type="ORF">DN069_27725</name>
</gene>
<dbReference type="InterPro" id="IPR000835">
    <property type="entry name" value="HTH_MarR-typ"/>
</dbReference>
<dbReference type="Proteomes" id="UP000248889">
    <property type="component" value="Unassembled WGS sequence"/>
</dbReference>
<dbReference type="GO" id="GO:0006950">
    <property type="term" value="P:response to stress"/>
    <property type="evidence" value="ECO:0007669"/>
    <property type="project" value="TreeGrafter"/>
</dbReference>
<dbReference type="InterPro" id="IPR036388">
    <property type="entry name" value="WH-like_DNA-bd_sf"/>
</dbReference>
<dbReference type="PANTHER" id="PTHR33164">
    <property type="entry name" value="TRANSCRIPTIONAL REGULATOR, MARR FAMILY"/>
    <property type="match status" value="1"/>
</dbReference>
<dbReference type="SUPFAM" id="SSF46785">
    <property type="entry name" value="Winged helix' DNA-binding domain"/>
    <property type="match status" value="1"/>
</dbReference>
<proteinExistence type="predicted"/>
<dbReference type="PANTHER" id="PTHR33164:SF43">
    <property type="entry name" value="HTH-TYPE TRANSCRIPTIONAL REPRESSOR YETL"/>
    <property type="match status" value="1"/>
</dbReference>